<dbReference type="RefSeq" id="WP_397021452.1">
    <property type="nucleotide sequence ID" value="NZ_JBITMB010000003.1"/>
</dbReference>
<organism evidence="2 3">
    <name type="scientific">Nonomuraea indica</name>
    <dbReference type="NCBI Taxonomy" id="1581193"/>
    <lineage>
        <taxon>Bacteria</taxon>
        <taxon>Bacillati</taxon>
        <taxon>Actinomycetota</taxon>
        <taxon>Actinomycetes</taxon>
        <taxon>Streptosporangiales</taxon>
        <taxon>Streptosporangiaceae</taxon>
        <taxon>Nonomuraea</taxon>
    </lineage>
</organism>
<protein>
    <submittedName>
        <fullName evidence="2">DUF397 domain-containing protein</fullName>
    </submittedName>
</protein>
<feature type="domain" description="DUF397" evidence="1">
    <location>
        <begin position="5"/>
        <end position="51"/>
    </location>
</feature>
<comment type="caution">
    <text evidence="2">The sequence shown here is derived from an EMBL/GenBank/DDBJ whole genome shotgun (WGS) entry which is preliminary data.</text>
</comment>
<name>A0ABW8A491_9ACTN</name>
<accession>A0ABW8A491</accession>
<evidence type="ECO:0000259" key="1">
    <source>
        <dbReference type="Pfam" id="PF04149"/>
    </source>
</evidence>
<sequence>MSSTWHSCNNGNCVEVARHGDTVLVRDGKDADGPVLTFSRTEWLSFREGIKAGAFDAV</sequence>
<reference evidence="2 3" key="1">
    <citation type="submission" date="2024-10" db="EMBL/GenBank/DDBJ databases">
        <title>The Natural Products Discovery Center: Release of the First 8490 Sequenced Strains for Exploring Actinobacteria Biosynthetic Diversity.</title>
        <authorList>
            <person name="Kalkreuter E."/>
            <person name="Kautsar S.A."/>
            <person name="Yang D."/>
            <person name="Bader C.D."/>
            <person name="Teijaro C.N."/>
            <person name="Fluegel L."/>
            <person name="Davis C.M."/>
            <person name="Simpson J.R."/>
            <person name="Lauterbach L."/>
            <person name="Steele A.D."/>
            <person name="Gui C."/>
            <person name="Meng S."/>
            <person name="Li G."/>
            <person name="Viehrig K."/>
            <person name="Ye F."/>
            <person name="Su P."/>
            <person name="Kiefer A.F."/>
            <person name="Nichols A."/>
            <person name="Cepeda A.J."/>
            <person name="Yan W."/>
            <person name="Fan B."/>
            <person name="Jiang Y."/>
            <person name="Adhikari A."/>
            <person name="Zheng C.-J."/>
            <person name="Schuster L."/>
            <person name="Cowan T.M."/>
            <person name="Smanski M.J."/>
            <person name="Chevrette M.G."/>
            <person name="De Carvalho L.P.S."/>
            <person name="Shen B."/>
        </authorList>
    </citation>
    <scope>NUCLEOTIDE SEQUENCE [LARGE SCALE GENOMIC DNA]</scope>
    <source>
        <strain evidence="2 3">NPDC049503</strain>
    </source>
</reference>
<proteinExistence type="predicted"/>
<evidence type="ECO:0000313" key="3">
    <source>
        <dbReference type="Proteomes" id="UP001612928"/>
    </source>
</evidence>
<dbReference type="Pfam" id="PF04149">
    <property type="entry name" value="DUF397"/>
    <property type="match status" value="1"/>
</dbReference>
<dbReference type="EMBL" id="JBITMB010000003">
    <property type="protein sequence ID" value="MFI7441569.1"/>
    <property type="molecule type" value="Genomic_DNA"/>
</dbReference>
<keyword evidence="3" id="KW-1185">Reference proteome</keyword>
<dbReference type="InterPro" id="IPR007278">
    <property type="entry name" value="DUF397"/>
</dbReference>
<dbReference type="Proteomes" id="UP001612928">
    <property type="component" value="Unassembled WGS sequence"/>
</dbReference>
<gene>
    <name evidence="2" type="ORF">ACIBP5_16560</name>
</gene>
<evidence type="ECO:0000313" key="2">
    <source>
        <dbReference type="EMBL" id="MFI7441569.1"/>
    </source>
</evidence>